<comment type="subcellular location">
    <subcellularLocation>
        <location evidence="1">Nucleus</location>
    </subcellularLocation>
</comment>
<name>A0A5N4A349_PHOPY</name>
<dbReference type="Pfam" id="PF04658">
    <property type="entry name" value="TAFII55_N"/>
    <property type="match status" value="1"/>
</dbReference>
<proteinExistence type="inferred from homology"/>
<keyword evidence="3" id="KW-0805">Transcription regulation</keyword>
<dbReference type="GO" id="GO:0005669">
    <property type="term" value="C:transcription factor TFIID complex"/>
    <property type="evidence" value="ECO:0007669"/>
    <property type="project" value="InterPro"/>
</dbReference>
<feature type="compositionally biased region" description="Low complexity" evidence="6">
    <location>
        <begin position="174"/>
        <end position="185"/>
    </location>
</feature>
<evidence type="ECO:0000259" key="7">
    <source>
        <dbReference type="SMART" id="SM01370"/>
    </source>
</evidence>
<comment type="caution">
    <text evidence="8">The sequence shown here is derived from an EMBL/GenBank/DDBJ whole genome shotgun (WGS) entry which is preliminary data.</text>
</comment>
<dbReference type="GO" id="GO:0016251">
    <property type="term" value="F:RNA polymerase II general transcription initiation factor activity"/>
    <property type="evidence" value="ECO:0007669"/>
    <property type="project" value="TreeGrafter"/>
</dbReference>
<feature type="domain" description="TAFII55 protein conserved region" evidence="7">
    <location>
        <begin position="5"/>
        <end position="153"/>
    </location>
</feature>
<evidence type="ECO:0000256" key="6">
    <source>
        <dbReference type="SAM" id="MobiDB-lite"/>
    </source>
</evidence>
<evidence type="ECO:0000256" key="1">
    <source>
        <dbReference type="ARBA" id="ARBA00004123"/>
    </source>
</evidence>
<dbReference type="EMBL" id="VVIM01000011">
    <property type="protein sequence ID" value="KAB0791764.1"/>
    <property type="molecule type" value="Genomic_DNA"/>
</dbReference>
<reference evidence="8 9" key="1">
    <citation type="journal article" date="2018" name="Elife">
        <title>Firefly genomes illuminate parallel origins of bioluminescence in beetles.</title>
        <authorList>
            <person name="Fallon T.R."/>
            <person name="Lower S.E."/>
            <person name="Chang C.H."/>
            <person name="Bessho-Uehara M."/>
            <person name="Martin G.J."/>
            <person name="Bewick A.J."/>
            <person name="Behringer M."/>
            <person name="Debat H.J."/>
            <person name="Wong I."/>
            <person name="Day J.C."/>
            <person name="Suvorov A."/>
            <person name="Silva C.J."/>
            <person name="Stanger-Hall K.F."/>
            <person name="Hall D.W."/>
            <person name="Schmitz R.J."/>
            <person name="Nelson D.R."/>
            <person name="Lewis S.M."/>
            <person name="Shigenobu S."/>
            <person name="Bybee S.M."/>
            <person name="Larracuente A.M."/>
            <person name="Oba Y."/>
            <person name="Weng J.K."/>
        </authorList>
    </citation>
    <scope>NUCLEOTIDE SEQUENCE [LARGE SCALE GENOMIC DNA]</scope>
    <source>
        <strain evidence="8">1611_PpyrPB1</strain>
        <tissue evidence="8">Whole body</tissue>
    </source>
</reference>
<dbReference type="AlphaFoldDB" id="A0A5N4A349"/>
<evidence type="ECO:0000256" key="4">
    <source>
        <dbReference type="ARBA" id="ARBA00023163"/>
    </source>
</evidence>
<dbReference type="OrthoDB" id="153872at2759"/>
<dbReference type="PANTHER" id="PTHR12228">
    <property type="entry name" value="TRANSCRIPTION INITIATION FACTOR TFIID 55 KD SUBUNIT-RELATED"/>
    <property type="match status" value="1"/>
</dbReference>
<organism evidence="8 9">
    <name type="scientific">Photinus pyralis</name>
    <name type="common">Common eastern firefly</name>
    <name type="synonym">Lampyris pyralis</name>
    <dbReference type="NCBI Taxonomy" id="7054"/>
    <lineage>
        <taxon>Eukaryota</taxon>
        <taxon>Metazoa</taxon>
        <taxon>Ecdysozoa</taxon>
        <taxon>Arthropoda</taxon>
        <taxon>Hexapoda</taxon>
        <taxon>Insecta</taxon>
        <taxon>Pterygota</taxon>
        <taxon>Neoptera</taxon>
        <taxon>Endopterygota</taxon>
        <taxon>Coleoptera</taxon>
        <taxon>Polyphaga</taxon>
        <taxon>Elateriformia</taxon>
        <taxon>Elateroidea</taxon>
        <taxon>Lampyridae</taxon>
        <taxon>Lampyrinae</taxon>
        <taxon>Photinus</taxon>
    </lineage>
</organism>
<evidence type="ECO:0000313" key="8">
    <source>
        <dbReference type="EMBL" id="KAB0791764.1"/>
    </source>
</evidence>
<dbReference type="GO" id="GO:0051123">
    <property type="term" value="P:RNA polymerase II preinitiation complex assembly"/>
    <property type="evidence" value="ECO:0007669"/>
    <property type="project" value="TreeGrafter"/>
</dbReference>
<dbReference type="InParanoid" id="A0A5N4A349"/>
<sequence length="194" mass="22081">MENELEEQFILRLPSKQAKTVRKALLKGKKKKFKNVLSISLDNDKEIRTGEVRVKTETLQAKMVNLPCVIDSNTTTDKTYIFKTANISQMLVCEKTPTEGSSSQHPHGLAPPLKNVRKQRFRKVLHNKENIEEVVELERELLLLLRADSEACSTRFEIRYEDQPPIVNERVLFGEPISDSGGSSESSEEVDNVQ</sequence>
<dbReference type="SMART" id="SM01370">
    <property type="entry name" value="TAFII55_N"/>
    <property type="match status" value="1"/>
</dbReference>
<keyword evidence="4" id="KW-0804">Transcription</keyword>
<keyword evidence="5" id="KW-0539">Nucleus</keyword>
<dbReference type="CDD" id="cd08047">
    <property type="entry name" value="TAF7"/>
    <property type="match status" value="1"/>
</dbReference>
<evidence type="ECO:0000256" key="5">
    <source>
        <dbReference type="ARBA" id="ARBA00023242"/>
    </source>
</evidence>
<evidence type="ECO:0000256" key="2">
    <source>
        <dbReference type="ARBA" id="ARBA00009368"/>
    </source>
</evidence>
<protein>
    <recommendedName>
        <fullName evidence="7">TAFII55 protein conserved region domain-containing protein</fullName>
    </recommendedName>
</protein>
<dbReference type="InterPro" id="IPR006751">
    <property type="entry name" value="TAFII55_prot_cons_reg"/>
</dbReference>
<keyword evidence="9" id="KW-1185">Reference proteome</keyword>
<gene>
    <name evidence="8" type="ORF">PPYR_03564</name>
</gene>
<evidence type="ECO:0000313" key="9">
    <source>
        <dbReference type="Proteomes" id="UP000327044"/>
    </source>
</evidence>
<dbReference type="PANTHER" id="PTHR12228:SF0">
    <property type="entry name" value="TATA-BOX BINDING PROTEIN ASSOCIATED FACTOR 7"/>
    <property type="match status" value="1"/>
</dbReference>
<accession>A0A5N4A349</accession>
<comment type="similarity">
    <text evidence="2">Belongs to the TAF7 family.</text>
</comment>
<evidence type="ECO:0000256" key="3">
    <source>
        <dbReference type="ARBA" id="ARBA00023015"/>
    </source>
</evidence>
<dbReference type="Proteomes" id="UP000327044">
    <property type="component" value="Unassembled WGS sequence"/>
</dbReference>
<feature type="region of interest" description="Disordered" evidence="6">
    <location>
        <begin position="174"/>
        <end position="194"/>
    </location>
</feature>
<dbReference type="InterPro" id="IPR037817">
    <property type="entry name" value="TAF7"/>
</dbReference>